<feature type="signal peptide" evidence="1">
    <location>
        <begin position="1"/>
        <end position="18"/>
    </location>
</feature>
<accession>A0A9P4NZW6</accession>
<proteinExistence type="predicted"/>
<organism evidence="2 3">
    <name type="scientific">Tothia fuscella</name>
    <dbReference type="NCBI Taxonomy" id="1048955"/>
    <lineage>
        <taxon>Eukaryota</taxon>
        <taxon>Fungi</taxon>
        <taxon>Dikarya</taxon>
        <taxon>Ascomycota</taxon>
        <taxon>Pezizomycotina</taxon>
        <taxon>Dothideomycetes</taxon>
        <taxon>Pleosporomycetidae</taxon>
        <taxon>Venturiales</taxon>
        <taxon>Cylindrosympodiaceae</taxon>
        <taxon>Tothia</taxon>
    </lineage>
</organism>
<feature type="chain" id="PRO_5040328408" evidence="1">
    <location>
        <begin position="19"/>
        <end position="97"/>
    </location>
</feature>
<comment type="caution">
    <text evidence="2">The sequence shown here is derived from an EMBL/GenBank/DDBJ whole genome shotgun (WGS) entry which is preliminary data.</text>
</comment>
<keyword evidence="3" id="KW-1185">Reference proteome</keyword>
<dbReference type="OrthoDB" id="10447550at2759"/>
<name>A0A9P4NZW6_9PEZI</name>
<keyword evidence="1" id="KW-0732">Signal</keyword>
<evidence type="ECO:0000256" key="1">
    <source>
        <dbReference type="SAM" id="SignalP"/>
    </source>
</evidence>
<protein>
    <submittedName>
        <fullName evidence="2">Uncharacterized protein</fullName>
    </submittedName>
</protein>
<evidence type="ECO:0000313" key="3">
    <source>
        <dbReference type="Proteomes" id="UP000800235"/>
    </source>
</evidence>
<evidence type="ECO:0000313" key="2">
    <source>
        <dbReference type="EMBL" id="KAF2434712.1"/>
    </source>
</evidence>
<sequence>MQIIYMPLLFVSYTTALANPSLLSRRADCTPNPTETYHLGHGHDINTGDLFVGGIVKHAGLKVGGGSGCIPAWDRTRNVVPKLVPKAEAEPTNGDAS</sequence>
<gene>
    <name evidence="2" type="ORF">EJ08DRAFT_646185</name>
</gene>
<dbReference type="Proteomes" id="UP000800235">
    <property type="component" value="Unassembled WGS sequence"/>
</dbReference>
<reference evidence="2" key="1">
    <citation type="journal article" date="2020" name="Stud. Mycol.">
        <title>101 Dothideomycetes genomes: a test case for predicting lifestyles and emergence of pathogens.</title>
        <authorList>
            <person name="Haridas S."/>
            <person name="Albert R."/>
            <person name="Binder M."/>
            <person name="Bloem J."/>
            <person name="Labutti K."/>
            <person name="Salamov A."/>
            <person name="Andreopoulos B."/>
            <person name="Baker S."/>
            <person name="Barry K."/>
            <person name="Bills G."/>
            <person name="Bluhm B."/>
            <person name="Cannon C."/>
            <person name="Castanera R."/>
            <person name="Culley D."/>
            <person name="Daum C."/>
            <person name="Ezra D."/>
            <person name="Gonzalez J."/>
            <person name="Henrissat B."/>
            <person name="Kuo A."/>
            <person name="Liang C."/>
            <person name="Lipzen A."/>
            <person name="Lutzoni F."/>
            <person name="Magnuson J."/>
            <person name="Mondo S."/>
            <person name="Nolan M."/>
            <person name="Ohm R."/>
            <person name="Pangilinan J."/>
            <person name="Park H.-J."/>
            <person name="Ramirez L."/>
            <person name="Alfaro M."/>
            <person name="Sun H."/>
            <person name="Tritt A."/>
            <person name="Yoshinaga Y."/>
            <person name="Zwiers L.-H."/>
            <person name="Turgeon B."/>
            <person name="Goodwin S."/>
            <person name="Spatafora J."/>
            <person name="Crous P."/>
            <person name="Grigoriev I."/>
        </authorList>
    </citation>
    <scope>NUCLEOTIDE SEQUENCE</scope>
    <source>
        <strain evidence="2">CBS 130266</strain>
    </source>
</reference>
<dbReference type="AlphaFoldDB" id="A0A9P4NZW6"/>
<dbReference type="EMBL" id="MU007015">
    <property type="protein sequence ID" value="KAF2434712.1"/>
    <property type="molecule type" value="Genomic_DNA"/>
</dbReference>